<dbReference type="SUPFAM" id="SSF50129">
    <property type="entry name" value="GroES-like"/>
    <property type="match status" value="1"/>
</dbReference>
<dbReference type="InterPro" id="IPR011032">
    <property type="entry name" value="GroES-like_sf"/>
</dbReference>
<proteinExistence type="predicted"/>
<dbReference type="InterPro" id="IPR036291">
    <property type="entry name" value="NAD(P)-bd_dom_sf"/>
</dbReference>
<evidence type="ECO:0000313" key="4">
    <source>
        <dbReference type="EMBL" id="MEK9499707.1"/>
    </source>
</evidence>
<name>A0ABU9E4T0_9BACT</name>
<dbReference type="PANTHER" id="PTHR43401">
    <property type="entry name" value="L-THREONINE 3-DEHYDROGENASE"/>
    <property type="match status" value="1"/>
</dbReference>
<dbReference type="PANTHER" id="PTHR43401:SF2">
    <property type="entry name" value="L-THREONINE 3-DEHYDROGENASE"/>
    <property type="match status" value="1"/>
</dbReference>
<dbReference type="SUPFAM" id="SSF51735">
    <property type="entry name" value="NAD(P)-binding Rossmann-fold domains"/>
    <property type="match status" value="1"/>
</dbReference>
<dbReference type="EMBL" id="JBBHLI010000001">
    <property type="protein sequence ID" value="MEK9499707.1"/>
    <property type="molecule type" value="Genomic_DNA"/>
</dbReference>
<keyword evidence="5" id="KW-1185">Reference proteome</keyword>
<dbReference type="RefSeq" id="WP_405278301.1">
    <property type="nucleotide sequence ID" value="NZ_JBBHLI010000001.1"/>
</dbReference>
<dbReference type="Gene3D" id="3.90.180.10">
    <property type="entry name" value="Medium-chain alcohol dehydrogenases, catalytic domain"/>
    <property type="match status" value="1"/>
</dbReference>
<dbReference type="InterPro" id="IPR013149">
    <property type="entry name" value="ADH-like_C"/>
</dbReference>
<evidence type="ECO:0000313" key="5">
    <source>
        <dbReference type="Proteomes" id="UP001484239"/>
    </source>
</evidence>
<organism evidence="4 5">
    <name type="scientific">Gaopeijia maritima</name>
    <dbReference type="NCBI Taxonomy" id="3119007"/>
    <lineage>
        <taxon>Bacteria</taxon>
        <taxon>Pseudomonadati</taxon>
        <taxon>Gemmatimonadota</taxon>
        <taxon>Longimicrobiia</taxon>
        <taxon>Gaopeijiales</taxon>
        <taxon>Gaopeijiaceae</taxon>
        <taxon>Gaopeijia</taxon>
    </lineage>
</organism>
<dbReference type="InterPro" id="IPR050129">
    <property type="entry name" value="Zn_alcohol_dh"/>
</dbReference>
<dbReference type="Proteomes" id="UP001484239">
    <property type="component" value="Unassembled WGS sequence"/>
</dbReference>
<protein>
    <submittedName>
        <fullName evidence="4">Alcohol dehydrogenase catalytic domain-containing protein</fullName>
    </submittedName>
</protein>
<evidence type="ECO:0000256" key="1">
    <source>
        <dbReference type="ARBA" id="ARBA00023002"/>
    </source>
</evidence>
<evidence type="ECO:0000259" key="3">
    <source>
        <dbReference type="Pfam" id="PF08240"/>
    </source>
</evidence>
<dbReference type="Gene3D" id="3.40.50.720">
    <property type="entry name" value="NAD(P)-binding Rossmann-like Domain"/>
    <property type="match status" value="1"/>
</dbReference>
<sequence length="421" mass="45118">MTGRRVRSVSFDVSVPRFLLAKSVGRLTDAVLYGPLSGVSLGDRPALPLPGPDWLRLEVIFGGICGTDIGNLTYSASPAMEPFGSFPAVLGHEILGRVVERGDDVSEVEVGQRVTVDPFIHCRVRGWAPEAWCGSCRDGRHATCENAGEDGPQQIDGKAFAPGTIQGYHRSLPGGWSTEVVVHRSQVFAVDDALSDRAAALMEPLAIGMHAVLNTPITDPGAPALVLGSGPIALATIWALRASGFEGEIIGQIKRDHEAALARSFGADTIIRPGDEARSAMVETGASAYMPLVGDEVWAGGGFPLIFDCVGSGQTLAQSLRYASPRGRIVMLGCAAELKKLDLTFVWAREIEVKGFTGYGRETFRGEERHTFDITHDLLIESGAPVEDMVTHVFPLAEARRALAVAGNRRKWKSVKVLLEP</sequence>
<feature type="domain" description="Alcohol dehydrogenase-like C-terminal" evidence="2">
    <location>
        <begin position="231"/>
        <end position="366"/>
    </location>
</feature>
<dbReference type="Pfam" id="PF00107">
    <property type="entry name" value="ADH_zinc_N"/>
    <property type="match status" value="1"/>
</dbReference>
<comment type="caution">
    <text evidence="4">The sequence shown here is derived from an EMBL/GenBank/DDBJ whole genome shotgun (WGS) entry which is preliminary data.</text>
</comment>
<reference evidence="4 5" key="1">
    <citation type="submission" date="2024-02" db="EMBL/GenBank/DDBJ databases">
        <title>A novel Gemmatimonadota bacterium.</title>
        <authorList>
            <person name="Du Z.-J."/>
            <person name="Ye Y.-Q."/>
        </authorList>
    </citation>
    <scope>NUCLEOTIDE SEQUENCE [LARGE SCALE GENOMIC DNA]</scope>
    <source>
        <strain evidence="4 5">DH-20</strain>
    </source>
</reference>
<dbReference type="InterPro" id="IPR013154">
    <property type="entry name" value="ADH-like_N"/>
</dbReference>
<keyword evidence="1" id="KW-0560">Oxidoreductase</keyword>
<feature type="domain" description="Alcohol dehydrogenase-like N-terminal" evidence="3">
    <location>
        <begin position="51"/>
        <end position="191"/>
    </location>
</feature>
<evidence type="ECO:0000259" key="2">
    <source>
        <dbReference type="Pfam" id="PF00107"/>
    </source>
</evidence>
<gene>
    <name evidence="4" type="ORF">WI372_01770</name>
</gene>
<accession>A0ABU9E4T0</accession>
<dbReference type="Pfam" id="PF08240">
    <property type="entry name" value="ADH_N"/>
    <property type="match status" value="1"/>
</dbReference>